<sequence>MSDTQQQFCLRWHNYQNSLLSSLPQLLDWDDLTDVTLYAGGCSIKAHRIVLSACSQYFKSIFKELQPMQHPVIVVPGAEFSDLSALVTFMYNGEVNIYQHQLPSLIALADTLHIKGLAQFTSGKYEDERRWGESGNETWGGTRSKRSRPSDNEETNGSIEKAIIPSPNKSMYVKKSRPRLRTASPTVTLQQQQPPQQAPLTEILPPLQHLSQPVLEAEDLTKKERPMSPTSAVLSAPNVKEETNGGNGSGGGGGGGALTGTGSGPSSGRSPSSSKLYATCIVCGKQLSNQYNLRVHMETHRNAHYACSSCSHVSRSRDALRKHVSYRHPATSSATNSSNLSTISSAASTPSVQPSQSSSTSSAPPDDTNIHQSNYF</sequence>
<comment type="subcellular location">
    <subcellularLocation>
        <location evidence="1">Nucleus</location>
    </subcellularLocation>
</comment>
<dbReference type="PROSITE" id="PS50157">
    <property type="entry name" value="ZINC_FINGER_C2H2_2"/>
    <property type="match status" value="1"/>
</dbReference>
<dbReference type="GO" id="GO:0003006">
    <property type="term" value="P:developmental process involved in reproduction"/>
    <property type="evidence" value="ECO:0007669"/>
    <property type="project" value="UniProtKB-ARBA"/>
</dbReference>
<dbReference type="GO" id="GO:0006357">
    <property type="term" value="P:regulation of transcription by RNA polymerase II"/>
    <property type="evidence" value="ECO:0007669"/>
    <property type="project" value="TreeGrafter"/>
</dbReference>
<keyword evidence="3" id="KW-0862">Zinc</keyword>
<evidence type="ECO:0000259" key="5">
    <source>
        <dbReference type="PROSITE" id="PS50097"/>
    </source>
</evidence>
<dbReference type="GO" id="GO:0005634">
    <property type="term" value="C:nucleus"/>
    <property type="evidence" value="ECO:0007669"/>
    <property type="project" value="UniProtKB-SubCell"/>
</dbReference>
<dbReference type="GO" id="GO:0048666">
    <property type="term" value="P:neuron development"/>
    <property type="evidence" value="ECO:0007669"/>
    <property type="project" value="UniProtKB-ARBA"/>
</dbReference>
<dbReference type="InterPro" id="IPR011333">
    <property type="entry name" value="SKP1/BTB/POZ_sf"/>
</dbReference>
<dbReference type="CDD" id="cd18315">
    <property type="entry name" value="BTB_POZ_BAB-like"/>
    <property type="match status" value="1"/>
</dbReference>
<feature type="region of interest" description="Disordered" evidence="4">
    <location>
        <begin position="125"/>
        <end position="196"/>
    </location>
</feature>
<accession>A0A023F2A3</accession>
<dbReference type="SUPFAM" id="SSF54695">
    <property type="entry name" value="POZ domain"/>
    <property type="match status" value="1"/>
</dbReference>
<reference evidence="7" key="1">
    <citation type="journal article" date="2014" name="PLoS Negl. Trop. Dis.">
        <title>An updated insight into the Sialotranscriptome of Triatoma infestans: developmental stage and geographic variations.</title>
        <authorList>
            <person name="Schwarz A."/>
            <person name="Medrano-Mercado N."/>
            <person name="Schaub G.A."/>
            <person name="Struchiner C.J."/>
            <person name="Bargues M.D."/>
            <person name="Levy M.Z."/>
            <person name="Ribeiro J.M."/>
        </authorList>
    </citation>
    <scope>NUCLEOTIDE SEQUENCE</scope>
    <source>
        <strain evidence="7">Chile</strain>
        <tissue evidence="7">Salivary glands</tissue>
    </source>
</reference>
<dbReference type="PROSITE" id="PS00028">
    <property type="entry name" value="ZINC_FINGER_C2H2_1"/>
    <property type="match status" value="1"/>
</dbReference>
<dbReference type="AlphaFoldDB" id="A0A023F2A3"/>
<evidence type="ECO:0000256" key="1">
    <source>
        <dbReference type="ARBA" id="ARBA00004123"/>
    </source>
</evidence>
<dbReference type="SMART" id="SM00225">
    <property type="entry name" value="BTB"/>
    <property type="match status" value="1"/>
</dbReference>
<keyword evidence="3" id="KW-0863">Zinc-finger</keyword>
<dbReference type="PANTHER" id="PTHR23110:SF110">
    <property type="entry name" value="AGAP003189-PA"/>
    <property type="match status" value="1"/>
</dbReference>
<dbReference type="InterPro" id="IPR036236">
    <property type="entry name" value="Znf_C2H2_sf"/>
</dbReference>
<dbReference type="InterPro" id="IPR013087">
    <property type="entry name" value="Znf_C2H2_type"/>
</dbReference>
<dbReference type="EMBL" id="GBBI01003608">
    <property type="protein sequence ID" value="JAC15104.1"/>
    <property type="molecule type" value="mRNA"/>
</dbReference>
<dbReference type="InterPro" id="IPR051095">
    <property type="entry name" value="Dros_DevTransReg"/>
</dbReference>
<dbReference type="SMART" id="SM00355">
    <property type="entry name" value="ZnF_C2H2"/>
    <property type="match status" value="2"/>
</dbReference>
<feature type="compositionally biased region" description="Gly residues" evidence="4">
    <location>
        <begin position="245"/>
        <end position="265"/>
    </location>
</feature>
<evidence type="ECO:0000313" key="7">
    <source>
        <dbReference type="EMBL" id="JAC15104.1"/>
    </source>
</evidence>
<feature type="region of interest" description="Disordered" evidence="4">
    <location>
        <begin position="220"/>
        <end position="273"/>
    </location>
</feature>
<protein>
    <submittedName>
        <fullName evidence="7">Uncharacterized protein</fullName>
    </submittedName>
</protein>
<dbReference type="Pfam" id="PF00096">
    <property type="entry name" value="zf-C2H2"/>
    <property type="match status" value="1"/>
</dbReference>
<feature type="region of interest" description="Disordered" evidence="4">
    <location>
        <begin position="326"/>
        <end position="376"/>
    </location>
</feature>
<keyword evidence="3" id="KW-0479">Metal-binding</keyword>
<organism evidence="7">
    <name type="scientific">Triatoma infestans</name>
    <name type="common">Assassin bug</name>
    <dbReference type="NCBI Taxonomy" id="30076"/>
    <lineage>
        <taxon>Eukaryota</taxon>
        <taxon>Metazoa</taxon>
        <taxon>Ecdysozoa</taxon>
        <taxon>Arthropoda</taxon>
        <taxon>Hexapoda</taxon>
        <taxon>Insecta</taxon>
        <taxon>Pterygota</taxon>
        <taxon>Neoptera</taxon>
        <taxon>Paraneoptera</taxon>
        <taxon>Hemiptera</taxon>
        <taxon>Heteroptera</taxon>
        <taxon>Panheteroptera</taxon>
        <taxon>Cimicomorpha</taxon>
        <taxon>Reduviidae</taxon>
        <taxon>Triatominae</taxon>
        <taxon>Triatoma</taxon>
    </lineage>
</organism>
<evidence type="ECO:0000256" key="4">
    <source>
        <dbReference type="SAM" id="MobiDB-lite"/>
    </source>
</evidence>
<dbReference type="GO" id="GO:0008270">
    <property type="term" value="F:zinc ion binding"/>
    <property type="evidence" value="ECO:0007669"/>
    <property type="project" value="UniProtKB-KW"/>
</dbReference>
<dbReference type="Gene3D" id="3.30.710.10">
    <property type="entry name" value="Potassium Channel Kv1.1, Chain A"/>
    <property type="match status" value="1"/>
</dbReference>
<keyword evidence="2" id="KW-0539">Nucleus</keyword>
<dbReference type="SUPFAM" id="SSF57667">
    <property type="entry name" value="beta-beta-alpha zinc fingers"/>
    <property type="match status" value="1"/>
</dbReference>
<dbReference type="InterPro" id="IPR000210">
    <property type="entry name" value="BTB/POZ_dom"/>
</dbReference>
<dbReference type="Pfam" id="PF00651">
    <property type="entry name" value="BTB"/>
    <property type="match status" value="1"/>
</dbReference>
<evidence type="ECO:0000259" key="6">
    <source>
        <dbReference type="PROSITE" id="PS50157"/>
    </source>
</evidence>
<feature type="compositionally biased region" description="Low complexity" evidence="4">
    <location>
        <begin position="330"/>
        <end position="365"/>
    </location>
</feature>
<dbReference type="Gene3D" id="3.30.160.60">
    <property type="entry name" value="Classic Zinc Finger"/>
    <property type="match status" value="1"/>
</dbReference>
<feature type="domain" description="C2H2-type" evidence="6">
    <location>
        <begin position="278"/>
        <end position="305"/>
    </location>
</feature>
<evidence type="ECO:0000256" key="2">
    <source>
        <dbReference type="ARBA" id="ARBA00023242"/>
    </source>
</evidence>
<name>A0A023F2A3_TRIIF</name>
<evidence type="ECO:0000256" key="3">
    <source>
        <dbReference type="PROSITE-ProRule" id="PRU00042"/>
    </source>
</evidence>
<dbReference type="PANTHER" id="PTHR23110">
    <property type="entry name" value="BTB DOMAIN TRANSCRIPTION FACTOR"/>
    <property type="match status" value="1"/>
</dbReference>
<dbReference type="PROSITE" id="PS50097">
    <property type="entry name" value="BTB"/>
    <property type="match status" value="1"/>
</dbReference>
<dbReference type="GO" id="GO:0048513">
    <property type="term" value="P:animal organ development"/>
    <property type="evidence" value="ECO:0007669"/>
    <property type="project" value="UniProtKB-ARBA"/>
</dbReference>
<feature type="domain" description="BTB" evidence="5">
    <location>
        <begin position="33"/>
        <end position="99"/>
    </location>
</feature>
<proteinExistence type="evidence at transcript level"/>